<feature type="region of interest" description="Disordered" evidence="1">
    <location>
        <begin position="1"/>
        <end position="48"/>
    </location>
</feature>
<organism evidence="2">
    <name type="scientific">freshwater metagenome</name>
    <dbReference type="NCBI Taxonomy" id="449393"/>
    <lineage>
        <taxon>unclassified sequences</taxon>
        <taxon>metagenomes</taxon>
        <taxon>ecological metagenomes</taxon>
    </lineage>
</organism>
<protein>
    <submittedName>
        <fullName evidence="2">Unannotated protein</fullName>
    </submittedName>
</protein>
<accession>A0A6J7M367</accession>
<dbReference type="AlphaFoldDB" id="A0A6J7M367"/>
<name>A0A6J7M367_9ZZZZ</name>
<evidence type="ECO:0000313" key="2">
    <source>
        <dbReference type="EMBL" id="CAB4974205.1"/>
    </source>
</evidence>
<evidence type="ECO:0000256" key="1">
    <source>
        <dbReference type="SAM" id="MobiDB-lite"/>
    </source>
</evidence>
<sequence>MAGRMKHANLRAGNGDDLTVSESSRRTQVGVGEKPDGRIGRVKQDRRSGRFSELGGKTHVIVMCVGARDGDDLAAAYDRQDCFDVVRRIDDDAFDVIADDPHVVVDVKCLAVQ</sequence>
<dbReference type="EMBL" id="CAFBNE010000241">
    <property type="protein sequence ID" value="CAB4974205.1"/>
    <property type="molecule type" value="Genomic_DNA"/>
</dbReference>
<reference evidence="2" key="1">
    <citation type="submission" date="2020-05" db="EMBL/GenBank/DDBJ databases">
        <authorList>
            <person name="Chiriac C."/>
            <person name="Salcher M."/>
            <person name="Ghai R."/>
            <person name="Kavagutti S V."/>
        </authorList>
    </citation>
    <scope>NUCLEOTIDE SEQUENCE</scope>
</reference>
<proteinExistence type="predicted"/>
<feature type="compositionally biased region" description="Basic and acidic residues" evidence="1">
    <location>
        <begin position="33"/>
        <end position="48"/>
    </location>
</feature>
<gene>
    <name evidence="2" type="ORF">UFOPK3772_03599</name>
</gene>